<protein>
    <recommendedName>
        <fullName evidence="3">Glycosyl hydrolase 94 catalytic domain-containing protein</fullName>
    </recommendedName>
</protein>
<keyword evidence="5" id="KW-1185">Reference proteome</keyword>
<dbReference type="AlphaFoldDB" id="A0A2S0KPS9"/>
<accession>A0A2S0KPS9</accession>
<dbReference type="PANTHER" id="PTHR37469">
    <property type="entry name" value="CELLOBIONIC ACID PHOSPHORYLASE-RELATED"/>
    <property type="match status" value="1"/>
</dbReference>
<evidence type="ECO:0000256" key="1">
    <source>
        <dbReference type="ARBA" id="ARBA00022676"/>
    </source>
</evidence>
<dbReference type="KEGG" id="fsa:C5Q98_07210"/>
<evidence type="ECO:0000256" key="2">
    <source>
        <dbReference type="ARBA" id="ARBA00022679"/>
    </source>
</evidence>
<dbReference type="SUPFAM" id="SSF48208">
    <property type="entry name" value="Six-hairpin glycosidases"/>
    <property type="match status" value="1"/>
</dbReference>
<evidence type="ECO:0000313" key="4">
    <source>
        <dbReference type="EMBL" id="AVM43009.1"/>
    </source>
</evidence>
<dbReference type="InterPro" id="IPR008928">
    <property type="entry name" value="6-hairpin_glycosidase_sf"/>
</dbReference>
<proteinExistence type="predicted"/>
<name>A0A2S0KPS9_9FIRM</name>
<dbReference type="InterPro" id="IPR033432">
    <property type="entry name" value="GH94_catalytic"/>
</dbReference>
<dbReference type="GO" id="GO:0016757">
    <property type="term" value="F:glycosyltransferase activity"/>
    <property type="evidence" value="ECO:0007669"/>
    <property type="project" value="UniProtKB-KW"/>
</dbReference>
<dbReference type="Proteomes" id="UP000237947">
    <property type="component" value="Chromosome"/>
</dbReference>
<organism evidence="4 5">
    <name type="scientific">Fastidiosipila sanguinis</name>
    <dbReference type="NCBI Taxonomy" id="236753"/>
    <lineage>
        <taxon>Bacteria</taxon>
        <taxon>Bacillati</taxon>
        <taxon>Bacillota</taxon>
        <taxon>Clostridia</taxon>
        <taxon>Eubacteriales</taxon>
        <taxon>Oscillospiraceae</taxon>
        <taxon>Fastidiosipila</taxon>
    </lineage>
</organism>
<evidence type="ECO:0000313" key="5">
    <source>
        <dbReference type="Proteomes" id="UP000237947"/>
    </source>
</evidence>
<dbReference type="GO" id="GO:0005975">
    <property type="term" value="P:carbohydrate metabolic process"/>
    <property type="evidence" value="ECO:0007669"/>
    <property type="project" value="InterPro"/>
</dbReference>
<dbReference type="OrthoDB" id="9769991at2"/>
<evidence type="ECO:0000259" key="3">
    <source>
        <dbReference type="Pfam" id="PF17167"/>
    </source>
</evidence>
<feature type="domain" description="Glycosyl hydrolase 94 catalytic" evidence="3">
    <location>
        <begin position="383"/>
        <end position="783"/>
    </location>
</feature>
<dbReference type="Gene3D" id="1.50.10.10">
    <property type="match status" value="1"/>
</dbReference>
<dbReference type="Pfam" id="PF17167">
    <property type="entry name" value="Glyco_hydro_94"/>
    <property type="match status" value="1"/>
</dbReference>
<dbReference type="InterPro" id="IPR052047">
    <property type="entry name" value="GH94_Enzymes"/>
</dbReference>
<dbReference type="RefSeq" id="WP_106012956.1">
    <property type="nucleotide sequence ID" value="NZ_CP027226.1"/>
</dbReference>
<sequence>MPNFNEKIKFFHDTYEAIKNDNLENSKPLPGKNYFLSDNSVLAIPRNEGESRFPYGRDGFNFWTYASGYMHANEGLFSPFLRAKEGQEPVIAFFAGKKNEDKYDVLPLLAVPEIETNNFGNVERFTIFDVNCTYYICRTDDFDFTIRVFVDADNKVNFTIQVDNKNSSSEEIYLAWYFNPMLNHSISDNDENRWFRQTEFEDYGDLGRFVFKVNEDLSRSKSVTNFAVLNQGISGENYSLERKIASSSRYNLVGGAHSSLYKARAFENGAYDVDETVTAFTETSAASELAFLNLEQNAKVRVDIKMDYIVHCEEDDAYKPLFKDIDIVKLEQDVEKAYHESEENDKSLLIHFDTSEIEGLDGETLTHFMKYLKKQVEFCASIKGFIQLSLGSLIGIRDVYQAIEAVLFYEPELARAKMLESLEFIDPSGRAPRQYSLPTNEGDNPIMDLRPFIDQGHWVIDTFVTYIKYTGDFSILDEELAYYEIIDERGKIVAKTDYKDSALQHMLKVMDFLISNIDPDTKCLKALFGDWNDALDGLGVSKDPNKDYGNGVSVMASLQLYKNLEEMAELLNHLGVHQEEVKLYQKTRAELKEGLLQYAVLDNGERKHIAHGWGEDREYYVAGFNDPDGVERYGLTAPAFWVISRLYEETPELRDVLVHTFEILDSKYGLKTFEPGFAPGTPGVGRIPKLPIGTAENGAVYIHGSVFGTAALFAMGESKMAWEELVKNLPFTAVHETVSHTPFVMPNSYGYNPELNIDGESMNDWQTGSSNVVLKIILYFVFGIRFEYDGIRIQTAANNPFKSLDLQMKYRGKSLNLTLTQDDSRDSRVFKLNGSEMRGNYDENYRADVLFIKAEDLENLEQIDIEVIN</sequence>
<dbReference type="PANTHER" id="PTHR37469:SF2">
    <property type="entry name" value="CELLOBIONIC ACID PHOSPHORYLASE"/>
    <property type="match status" value="1"/>
</dbReference>
<dbReference type="EMBL" id="CP027226">
    <property type="protein sequence ID" value="AVM43009.1"/>
    <property type="molecule type" value="Genomic_DNA"/>
</dbReference>
<reference evidence="5" key="1">
    <citation type="submission" date="2018-02" db="EMBL/GenBank/DDBJ databases">
        <authorList>
            <person name="Holder M.E."/>
            <person name="Ajami N.J."/>
            <person name="Petrosino J.F."/>
        </authorList>
    </citation>
    <scope>NUCLEOTIDE SEQUENCE [LARGE SCALE GENOMIC DNA]</scope>
    <source>
        <strain evidence="5">CCUG 47711</strain>
    </source>
</reference>
<dbReference type="InterPro" id="IPR012341">
    <property type="entry name" value="6hp_glycosidase-like_sf"/>
</dbReference>
<keyword evidence="1" id="KW-0328">Glycosyltransferase</keyword>
<keyword evidence="2" id="KW-0808">Transferase</keyword>
<gene>
    <name evidence="4" type="ORF">C5Q98_07210</name>
</gene>